<dbReference type="Proteomes" id="UP000199382">
    <property type="component" value="Unassembled WGS sequence"/>
</dbReference>
<dbReference type="OrthoDB" id="9781621at2"/>
<dbReference type="GO" id="GO:0016491">
    <property type="term" value="F:oxidoreductase activity"/>
    <property type="evidence" value="ECO:0007669"/>
    <property type="project" value="InterPro"/>
</dbReference>
<dbReference type="EMBL" id="FNEK01000123">
    <property type="protein sequence ID" value="SDL85999.1"/>
    <property type="molecule type" value="Genomic_DNA"/>
</dbReference>
<reference evidence="2 3" key="1">
    <citation type="submission" date="2016-10" db="EMBL/GenBank/DDBJ databases">
        <authorList>
            <person name="de Groot N.N."/>
        </authorList>
    </citation>
    <scope>NUCLEOTIDE SEQUENCE [LARGE SCALE GENOMIC DNA]</scope>
    <source>
        <strain evidence="2 3">DSM 25294</strain>
    </source>
</reference>
<evidence type="ECO:0000313" key="2">
    <source>
        <dbReference type="EMBL" id="SDL85999.1"/>
    </source>
</evidence>
<gene>
    <name evidence="2" type="ORF">SAMN04488026_11236</name>
</gene>
<dbReference type="InterPro" id="IPR036188">
    <property type="entry name" value="FAD/NAD-bd_sf"/>
</dbReference>
<evidence type="ECO:0000313" key="3">
    <source>
        <dbReference type="Proteomes" id="UP000199382"/>
    </source>
</evidence>
<keyword evidence="3" id="KW-1185">Reference proteome</keyword>
<name>A0A1G9NHS7_9RHOB</name>
<proteinExistence type="predicted"/>
<dbReference type="PANTHER" id="PTHR43755:SF1">
    <property type="entry name" value="FAD-DEPENDENT PYRIDINE NUCLEOTIDE-DISULPHIDE OXIDOREDUCTASE"/>
    <property type="match status" value="1"/>
</dbReference>
<dbReference type="AlphaFoldDB" id="A0A1G9NHS7"/>
<protein>
    <submittedName>
        <fullName evidence="2">Sulfide:quinone oxidoreductase</fullName>
    </submittedName>
</protein>
<dbReference type="InterPro" id="IPR023753">
    <property type="entry name" value="FAD/NAD-binding_dom"/>
</dbReference>
<dbReference type="Gene3D" id="3.50.50.60">
    <property type="entry name" value="FAD/NAD(P)-binding domain"/>
    <property type="match status" value="2"/>
</dbReference>
<dbReference type="Pfam" id="PF07992">
    <property type="entry name" value="Pyr_redox_2"/>
    <property type="match status" value="1"/>
</dbReference>
<dbReference type="SUPFAM" id="SSF51905">
    <property type="entry name" value="FAD/NAD(P)-binding domain"/>
    <property type="match status" value="1"/>
</dbReference>
<accession>A0A1G9NHS7</accession>
<dbReference type="PRINTS" id="PR00368">
    <property type="entry name" value="FADPNR"/>
</dbReference>
<organism evidence="2 3">
    <name type="scientific">Aliiruegeria lutimaris</name>
    <dbReference type="NCBI Taxonomy" id="571298"/>
    <lineage>
        <taxon>Bacteria</taxon>
        <taxon>Pseudomonadati</taxon>
        <taxon>Pseudomonadota</taxon>
        <taxon>Alphaproteobacteria</taxon>
        <taxon>Rhodobacterales</taxon>
        <taxon>Roseobacteraceae</taxon>
        <taxon>Aliiruegeria</taxon>
    </lineage>
</organism>
<dbReference type="RefSeq" id="WP_093164654.1">
    <property type="nucleotide sequence ID" value="NZ_FNEK01000123.1"/>
</dbReference>
<dbReference type="STRING" id="571298.SAMN04488026_11236"/>
<sequence length="376" mass="40190">MESRVLILGAGFGGMELATLLSEAFGEAADVIIIDKADAFVFGYSKIDVMFGKLPLDAVRLPYQDFRKPGVRFLRETITSIDPKARCVTTDRGTYEAEFLVVALGAEFDLAATPGLAEGGNEFYSVPGAQKLSQALPEFSKGPAVVGICGFPYKCPPAPSECALTLHHYLTERGFREDCDITLVSPLSSPMPASADLSGALIEAFNEAKIRLILNRTVVSLDHKHGTAVLDDGMELPFSLFLGVPRHQAPQVVIDSGMTTDGWVPIDLASMKTSFHGVYAIGDLAKTGLPKAGSFAESQAMAVASSILAETHGGKATPNTGTGSCLVEFGDGRIGWADLDFLTGPNLKSIYNAPSLEGRHHKDEFGISRTARWFGR</sequence>
<feature type="domain" description="FAD/NAD(P)-binding" evidence="1">
    <location>
        <begin position="4"/>
        <end position="290"/>
    </location>
</feature>
<evidence type="ECO:0000259" key="1">
    <source>
        <dbReference type="Pfam" id="PF07992"/>
    </source>
</evidence>
<dbReference type="PANTHER" id="PTHR43755">
    <property type="match status" value="1"/>
</dbReference>
<dbReference type="InterPro" id="IPR052541">
    <property type="entry name" value="SQRD"/>
</dbReference>